<dbReference type="InterPro" id="IPR027434">
    <property type="entry name" value="Homing_endonucl"/>
</dbReference>
<protein>
    <recommendedName>
        <fullName evidence="2">Homing endonuclease LAGLIDADG domain-containing protein</fullName>
    </recommendedName>
</protein>
<accession>X1TPN8</accession>
<dbReference type="EMBL" id="BARW01015316">
    <property type="protein sequence ID" value="GAI93341.1"/>
    <property type="molecule type" value="Genomic_DNA"/>
</dbReference>
<comment type="caution">
    <text evidence="1">The sequence shown here is derived from an EMBL/GenBank/DDBJ whole genome shotgun (WGS) entry which is preliminary data.</text>
</comment>
<name>X1TPN8_9ZZZZ</name>
<proteinExistence type="predicted"/>
<organism evidence="1">
    <name type="scientific">marine sediment metagenome</name>
    <dbReference type="NCBI Taxonomy" id="412755"/>
    <lineage>
        <taxon>unclassified sequences</taxon>
        <taxon>metagenomes</taxon>
        <taxon>ecological metagenomes</taxon>
    </lineage>
</organism>
<evidence type="ECO:0000313" key="1">
    <source>
        <dbReference type="EMBL" id="GAI93341.1"/>
    </source>
</evidence>
<dbReference type="SUPFAM" id="SSF55608">
    <property type="entry name" value="Homing endonucleases"/>
    <property type="match status" value="1"/>
</dbReference>
<evidence type="ECO:0008006" key="2">
    <source>
        <dbReference type="Google" id="ProtNLM"/>
    </source>
</evidence>
<reference evidence="1" key="1">
    <citation type="journal article" date="2014" name="Front. Microbiol.">
        <title>High frequency of phylogenetically diverse reductive dehalogenase-homologous genes in deep subseafloor sedimentary metagenomes.</title>
        <authorList>
            <person name="Kawai M."/>
            <person name="Futagami T."/>
            <person name="Toyoda A."/>
            <person name="Takaki Y."/>
            <person name="Nishi S."/>
            <person name="Hori S."/>
            <person name="Arai W."/>
            <person name="Tsubouchi T."/>
            <person name="Morono Y."/>
            <person name="Uchiyama I."/>
            <person name="Ito T."/>
            <person name="Fujiyama A."/>
            <person name="Inagaki F."/>
            <person name="Takami H."/>
        </authorList>
    </citation>
    <scope>NUCLEOTIDE SEQUENCE</scope>
    <source>
        <strain evidence="1">Expedition CK06-06</strain>
    </source>
</reference>
<sequence>MTGHIKEFQPPVVSEYEKGWLVGLIDGDGLMSIKTFIKNLAIQRQIRAGLVLLATFRCKQEHFHSRLIKKETLRKHGYQINEERGLLVKVGNKL</sequence>
<dbReference type="AlphaFoldDB" id="X1TPN8"/>
<gene>
    <name evidence="1" type="ORF">S12H4_26912</name>
</gene>